<evidence type="ECO:0000256" key="1">
    <source>
        <dbReference type="ARBA" id="ARBA00006217"/>
    </source>
</evidence>
<keyword evidence="5" id="KW-0456">Lyase</keyword>
<dbReference type="CDD" id="cd03379">
    <property type="entry name" value="beta_CA_cladeD"/>
    <property type="match status" value="1"/>
</dbReference>
<dbReference type="SMART" id="SM00947">
    <property type="entry name" value="Pro_CA"/>
    <property type="match status" value="1"/>
</dbReference>
<dbReference type="RefSeq" id="XP_025380665.1">
    <property type="nucleotide sequence ID" value="XM_025520522.1"/>
</dbReference>
<evidence type="ECO:0000256" key="3">
    <source>
        <dbReference type="ARBA" id="ARBA00022833"/>
    </source>
</evidence>
<dbReference type="SUPFAM" id="SSF53056">
    <property type="entry name" value="beta-carbonic anhydrase, cab"/>
    <property type="match status" value="1"/>
</dbReference>
<comment type="cofactor">
    <cofactor evidence="4">
        <name>Zn(2+)</name>
        <dbReference type="ChEBI" id="CHEBI:29105"/>
    </cofactor>
    <text evidence="4">Binds 1 zinc ion per subunit.</text>
</comment>
<dbReference type="Pfam" id="PF00484">
    <property type="entry name" value="Pro_CA"/>
    <property type="match status" value="1"/>
</dbReference>
<comment type="function">
    <text evidence="5">Reversible hydration of carbon dioxide.</text>
</comment>
<dbReference type="AlphaFoldDB" id="A0A316YVK6"/>
<name>A0A316YVK6_9BASI</name>
<dbReference type="Gene3D" id="3.40.1050.10">
    <property type="entry name" value="Carbonic anhydrase"/>
    <property type="match status" value="1"/>
</dbReference>
<dbReference type="InterPro" id="IPR036874">
    <property type="entry name" value="Carbonic_anhydrase_sf"/>
</dbReference>
<evidence type="ECO:0000256" key="5">
    <source>
        <dbReference type="RuleBase" id="RU003956"/>
    </source>
</evidence>
<sequence>MSATQDILSANAQYAASRKAEQLPMPPSKKVAVLTCMDARILPEAALGIKEGQAHVIRNAGGRAPEALRSVIISQQLLGTEEVVVVQHTDCGMLTFTTPQARQLIATNLKLDSGAAKQHLDSLDFLDFPDLEKNVKADVDFLRTNGLVKGTKVRGFVYDVKTGALKEVA</sequence>
<dbReference type="EMBL" id="KZ819634">
    <property type="protein sequence ID" value="PWN93467.1"/>
    <property type="molecule type" value="Genomic_DNA"/>
</dbReference>
<protein>
    <recommendedName>
        <fullName evidence="5">Carbonic anhydrase</fullName>
        <ecNumber evidence="5">4.2.1.1</ecNumber>
    </recommendedName>
    <alternativeName>
        <fullName evidence="5">Carbonate dehydratase</fullName>
    </alternativeName>
</protein>
<feature type="binding site" evidence="4">
    <location>
        <position position="38"/>
    </location>
    <ligand>
        <name>Zn(2+)</name>
        <dbReference type="ChEBI" id="CHEBI:29105"/>
    </ligand>
</feature>
<evidence type="ECO:0000256" key="4">
    <source>
        <dbReference type="PIRSR" id="PIRSR601765-1"/>
    </source>
</evidence>
<feature type="binding site" evidence="4">
    <location>
        <position position="36"/>
    </location>
    <ligand>
        <name>Zn(2+)</name>
        <dbReference type="ChEBI" id="CHEBI:29105"/>
    </ligand>
</feature>
<dbReference type="InParanoid" id="A0A316YVK6"/>
<evidence type="ECO:0000313" key="6">
    <source>
        <dbReference type="EMBL" id="PWN93467.1"/>
    </source>
</evidence>
<dbReference type="EC" id="4.2.1.1" evidence="5"/>
<dbReference type="OrthoDB" id="10248475at2759"/>
<comment type="similarity">
    <text evidence="1 5">Belongs to the beta-class carbonic anhydrase family.</text>
</comment>
<dbReference type="GO" id="GO:0008270">
    <property type="term" value="F:zinc ion binding"/>
    <property type="evidence" value="ECO:0007669"/>
    <property type="project" value="UniProtKB-UniRule"/>
</dbReference>
<dbReference type="InterPro" id="IPR001765">
    <property type="entry name" value="Carbonic_anhydrase"/>
</dbReference>
<feature type="binding site" evidence="4">
    <location>
        <position position="91"/>
    </location>
    <ligand>
        <name>Zn(2+)</name>
        <dbReference type="ChEBI" id="CHEBI:29105"/>
    </ligand>
</feature>
<keyword evidence="7" id="KW-1185">Reference proteome</keyword>
<dbReference type="Proteomes" id="UP000245768">
    <property type="component" value="Unassembled WGS sequence"/>
</dbReference>
<gene>
    <name evidence="6" type="ORF">FA10DRAFT_264113</name>
</gene>
<accession>A0A316YVK6</accession>
<evidence type="ECO:0000313" key="7">
    <source>
        <dbReference type="Proteomes" id="UP000245768"/>
    </source>
</evidence>
<keyword evidence="2 4" id="KW-0479">Metal-binding</keyword>
<comment type="catalytic activity">
    <reaction evidence="5">
        <text>hydrogencarbonate + H(+) = CO2 + H2O</text>
        <dbReference type="Rhea" id="RHEA:10748"/>
        <dbReference type="ChEBI" id="CHEBI:15377"/>
        <dbReference type="ChEBI" id="CHEBI:15378"/>
        <dbReference type="ChEBI" id="CHEBI:16526"/>
        <dbReference type="ChEBI" id="CHEBI:17544"/>
        <dbReference type="EC" id="4.2.1.1"/>
    </reaction>
</comment>
<evidence type="ECO:0000256" key="2">
    <source>
        <dbReference type="ARBA" id="ARBA00022723"/>
    </source>
</evidence>
<organism evidence="6 7">
    <name type="scientific">Acaromyces ingoldii</name>
    <dbReference type="NCBI Taxonomy" id="215250"/>
    <lineage>
        <taxon>Eukaryota</taxon>
        <taxon>Fungi</taxon>
        <taxon>Dikarya</taxon>
        <taxon>Basidiomycota</taxon>
        <taxon>Ustilaginomycotina</taxon>
        <taxon>Exobasidiomycetes</taxon>
        <taxon>Exobasidiales</taxon>
        <taxon>Cryptobasidiaceae</taxon>
        <taxon>Acaromyces</taxon>
    </lineage>
</organism>
<proteinExistence type="inferred from homology"/>
<dbReference type="GO" id="GO:0004089">
    <property type="term" value="F:carbonate dehydratase activity"/>
    <property type="evidence" value="ECO:0007669"/>
    <property type="project" value="UniProtKB-UniRule"/>
</dbReference>
<dbReference type="PANTHER" id="PTHR43175:SF3">
    <property type="entry name" value="CARBON DISULFIDE HYDROLASE"/>
    <property type="match status" value="1"/>
</dbReference>
<dbReference type="GeneID" id="37042438"/>
<dbReference type="STRING" id="215250.A0A316YVK6"/>
<reference evidence="6 7" key="1">
    <citation type="journal article" date="2018" name="Mol. Biol. Evol.">
        <title>Broad Genomic Sampling Reveals a Smut Pathogenic Ancestry of the Fungal Clade Ustilaginomycotina.</title>
        <authorList>
            <person name="Kijpornyongpan T."/>
            <person name="Mondo S.J."/>
            <person name="Barry K."/>
            <person name="Sandor L."/>
            <person name="Lee J."/>
            <person name="Lipzen A."/>
            <person name="Pangilinan J."/>
            <person name="LaButti K."/>
            <person name="Hainaut M."/>
            <person name="Henrissat B."/>
            <person name="Grigoriev I.V."/>
            <person name="Spatafora J.W."/>
            <person name="Aime M.C."/>
        </authorList>
    </citation>
    <scope>NUCLEOTIDE SEQUENCE [LARGE SCALE GENOMIC DNA]</scope>
    <source>
        <strain evidence="6 7">MCA 4198</strain>
    </source>
</reference>
<feature type="binding site" evidence="4">
    <location>
        <position position="88"/>
    </location>
    <ligand>
        <name>Zn(2+)</name>
        <dbReference type="ChEBI" id="CHEBI:29105"/>
    </ligand>
</feature>
<keyword evidence="3 4" id="KW-0862">Zinc</keyword>
<dbReference type="PANTHER" id="PTHR43175">
    <property type="entry name" value="CARBONIC ANHYDRASE"/>
    <property type="match status" value="1"/>
</dbReference>